<dbReference type="EMBL" id="CP113797">
    <property type="protein sequence ID" value="WAL60716.1"/>
    <property type="molecule type" value="Genomic_DNA"/>
</dbReference>
<dbReference type="RefSeq" id="WP_268610676.1">
    <property type="nucleotide sequence ID" value="NZ_CP113797.1"/>
</dbReference>
<feature type="transmembrane region" description="Helical" evidence="13">
    <location>
        <begin position="276"/>
        <end position="300"/>
    </location>
</feature>
<dbReference type="NCBIfam" id="NF007783">
    <property type="entry name" value="PRK10474.1"/>
    <property type="match status" value="2"/>
</dbReference>
<dbReference type="FunFam" id="3.40.50.2300:FF:000014">
    <property type="entry name" value="PTS system fructose-like transporter subunit IIB"/>
    <property type="match status" value="2"/>
</dbReference>
<dbReference type="PROSITE" id="PS51099">
    <property type="entry name" value="PTS_EIIB_TYPE_2"/>
    <property type="match status" value="2"/>
</dbReference>
<sequence length="615" mass="63261">MTIHNIVAVTACPTGVAHTIMAAEALKKTAQVMGHELRVETQGSEGVKNALSDAEIAAADLVIVAADIHVDLDRFQGKPIHAVSTSRAIRDTRSVIEEAIARSRSVAPVDRSAPSKPIMAASTPSPTPTTSTVAPDLSATGSRYLVGITSCPTGIAHTFMAAEALRKGAAELGHDIKVETQGSVGAKNQLTPEDIDRADAVVIAADTHVDTARFVGKRLYQTSTKHALKDGAGVIQAALATPAPTATAGDRPDYLQSVQQAKAEQSAKRSGPYKHLLTGVSYMLPVIVAGGLIIALSFVFGLDPAEGTFGDALKQIGGDAAFSLIVPVLSGFIAFSIADRPGLAPGLIGGVLAANLGMGFLGGILSGFLAGYIALFVREKINLPANFEGLKPVLVIPLLSTLAVGLLLVYVFGVPVKAILDGLTAFLQNMGQTNAVILGLILGGMMAVDMGGPVNKAAYTFAVGLLATNIFEPMAAVMAAGMTPPLGLALATLMAKRKFTEEERQAGKVASVLGISFITEGAIPFAVKDPLRVIPSCIAGSAVAGGLSMLFGCTLRAPHGGVFVLAIPNAVGQGGLYIVAIALGSLVTAIVVTQLKRWQPSVQSTPEPTRASSAH</sequence>
<dbReference type="GO" id="GO:0005351">
    <property type="term" value="F:carbohydrate:proton symporter activity"/>
    <property type="evidence" value="ECO:0007669"/>
    <property type="project" value="InterPro"/>
</dbReference>
<feature type="transmembrane region" description="Helical" evidence="13">
    <location>
        <begin position="576"/>
        <end position="595"/>
    </location>
</feature>
<evidence type="ECO:0000256" key="1">
    <source>
        <dbReference type="ARBA" id="ARBA00004429"/>
    </source>
</evidence>
<reference evidence="16" key="1">
    <citation type="submission" date="2022-12" db="EMBL/GenBank/DDBJ databases">
        <title>Polyphasic identification of a Novel Hot-Spring Cyanobacterium Ocullathermofonsia sinensis gen nov. sp. nov. and Genomic Insights on its Adaptations to the Thermal Habitat.</title>
        <authorList>
            <person name="Daroch M."/>
            <person name="Tang J."/>
            <person name="Jiang Y."/>
        </authorList>
    </citation>
    <scope>NUCLEOTIDE SEQUENCE</scope>
    <source>
        <strain evidence="16">PKUAC-SCTA174</strain>
    </source>
</reference>
<feature type="compositionally biased region" description="Low complexity" evidence="12">
    <location>
        <begin position="122"/>
        <end position="132"/>
    </location>
</feature>
<keyword evidence="11 13" id="KW-0472">Membrane</keyword>
<dbReference type="InterPro" id="IPR013011">
    <property type="entry name" value="PTS_EIIB_2"/>
</dbReference>
<feature type="region of interest" description="Disordered" evidence="12">
    <location>
        <begin position="104"/>
        <end position="133"/>
    </location>
</feature>
<keyword evidence="17" id="KW-1185">Reference proteome</keyword>
<keyword evidence="2" id="KW-0813">Transport</keyword>
<dbReference type="PANTHER" id="PTHR30505">
    <property type="entry name" value="FRUCTOSE-LIKE PERMEASE"/>
    <property type="match status" value="1"/>
</dbReference>
<evidence type="ECO:0000256" key="6">
    <source>
        <dbReference type="ARBA" id="ARBA00022679"/>
    </source>
</evidence>
<comment type="subcellular location">
    <subcellularLocation>
        <location evidence="1">Cell inner membrane</location>
        <topology evidence="1">Multi-pass membrane protein</topology>
    </subcellularLocation>
</comment>
<dbReference type="PROSITE" id="PS51104">
    <property type="entry name" value="PTS_EIIC_TYPE_2"/>
    <property type="match status" value="1"/>
</dbReference>
<evidence type="ECO:0000256" key="2">
    <source>
        <dbReference type="ARBA" id="ARBA00022448"/>
    </source>
</evidence>
<keyword evidence="3" id="KW-1003">Cell membrane</keyword>
<dbReference type="KEGG" id="tsin:OXH18_01580"/>
<evidence type="ECO:0000256" key="10">
    <source>
        <dbReference type="ARBA" id="ARBA00022989"/>
    </source>
</evidence>
<name>A0A9E8ZLJ3_9CYAN</name>
<protein>
    <submittedName>
        <fullName evidence="16">PTS fructose-like transporter subunit IIB</fullName>
        <ecNumber evidence="16">2.7.1.202</ecNumber>
    </submittedName>
</protein>
<keyword evidence="10 13" id="KW-1133">Transmembrane helix</keyword>
<dbReference type="Gene3D" id="3.40.50.2300">
    <property type="match status" value="2"/>
</dbReference>
<dbReference type="InterPro" id="IPR003501">
    <property type="entry name" value="PTS_EIIB_2/3"/>
</dbReference>
<evidence type="ECO:0000256" key="12">
    <source>
        <dbReference type="SAM" id="MobiDB-lite"/>
    </source>
</evidence>
<dbReference type="PANTHER" id="PTHR30505:SF0">
    <property type="entry name" value="FRUCTOSE-LIKE PTS SYSTEM EIIBC COMPONENT-RELATED"/>
    <property type="match status" value="1"/>
</dbReference>
<feature type="transmembrane region" description="Helical" evidence="13">
    <location>
        <begin position="435"/>
        <end position="454"/>
    </location>
</feature>
<feature type="transmembrane region" description="Helical" evidence="13">
    <location>
        <begin position="474"/>
        <end position="495"/>
    </location>
</feature>
<dbReference type="CDD" id="cd05569">
    <property type="entry name" value="PTS_IIB_fructose"/>
    <property type="match status" value="2"/>
</dbReference>
<feature type="transmembrane region" description="Helical" evidence="13">
    <location>
        <begin position="394"/>
        <end position="414"/>
    </location>
</feature>
<dbReference type="GO" id="GO:0022877">
    <property type="term" value="F:protein-N(PI)-phosphohistidine-fructose phosphotransferase system transporter activity"/>
    <property type="evidence" value="ECO:0007669"/>
    <property type="project" value="InterPro"/>
</dbReference>
<dbReference type="Pfam" id="PF02378">
    <property type="entry name" value="PTS_EIIC"/>
    <property type="match status" value="1"/>
</dbReference>
<keyword evidence="4" id="KW-0597">Phosphoprotein</keyword>
<evidence type="ECO:0000256" key="11">
    <source>
        <dbReference type="ARBA" id="ARBA00023136"/>
    </source>
</evidence>
<evidence type="ECO:0000256" key="13">
    <source>
        <dbReference type="SAM" id="Phobius"/>
    </source>
</evidence>
<dbReference type="GO" id="GO:0016301">
    <property type="term" value="F:kinase activity"/>
    <property type="evidence" value="ECO:0007669"/>
    <property type="project" value="UniProtKB-KW"/>
</dbReference>
<feature type="domain" description="PTS EIIB type-2" evidence="14">
    <location>
        <begin position="6"/>
        <end position="101"/>
    </location>
</feature>
<dbReference type="SUPFAM" id="SSF52794">
    <property type="entry name" value="PTS system IIB component-like"/>
    <property type="match status" value="2"/>
</dbReference>
<dbReference type="Proteomes" id="UP001163152">
    <property type="component" value="Chromosome"/>
</dbReference>
<keyword evidence="5" id="KW-0762">Sugar transport</keyword>
<evidence type="ECO:0000256" key="9">
    <source>
        <dbReference type="ARBA" id="ARBA00022777"/>
    </source>
</evidence>
<keyword evidence="8 13" id="KW-0812">Transmembrane</keyword>
<evidence type="ECO:0000259" key="14">
    <source>
        <dbReference type="PROSITE" id="PS51099"/>
    </source>
</evidence>
<dbReference type="InterPro" id="IPR003352">
    <property type="entry name" value="PTS_EIIC"/>
</dbReference>
<accession>A0A9E8ZLJ3</accession>
<feature type="domain" description="PTS EIIC type-2" evidence="15">
    <location>
        <begin position="272"/>
        <end position="605"/>
    </location>
</feature>
<dbReference type="InterPro" id="IPR036095">
    <property type="entry name" value="PTS_EIIB-like_sf"/>
</dbReference>
<organism evidence="16 17">
    <name type="scientific">Thermocoleostomius sinensis A174</name>
    <dbReference type="NCBI Taxonomy" id="2016057"/>
    <lineage>
        <taxon>Bacteria</taxon>
        <taxon>Bacillati</taxon>
        <taxon>Cyanobacteriota</taxon>
        <taxon>Cyanophyceae</taxon>
        <taxon>Oculatellales</taxon>
        <taxon>Oculatellaceae</taxon>
        <taxon>Thermocoleostomius</taxon>
    </lineage>
</organism>
<dbReference type="Pfam" id="PF02302">
    <property type="entry name" value="PTS_IIB"/>
    <property type="match status" value="2"/>
</dbReference>
<gene>
    <name evidence="16" type="ORF">OXH18_01580</name>
</gene>
<keyword evidence="7" id="KW-0598">Phosphotransferase system</keyword>
<dbReference type="InterPro" id="IPR003353">
    <property type="entry name" value="PTS_IIB_fruc"/>
</dbReference>
<feature type="transmembrane region" description="Helical" evidence="13">
    <location>
        <begin position="533"/>
        <end position="555"/>
    </location>
</feature>
<evidence type="ECO:0000259" key="15">
    <source>
        <dbReference type="PROSITE" id="PS51104"/>
    </source>
</evidence>
<dbReference type="AlphaFoldDB" id="A0A9E8ZLJ3"/>
<evidence type="ECO:0000256" key="5">
    <source>
        <dbReference type="ARBA" id="ARBA00022597"/>
    </source>
</evidence>
<feature type="transmembrane region" description="Helical" evidence="13">
    <location>
        <begin position="320"/>
        <end position="338"/>
    </location>
</feature>
<dbReference type="InterPro" id="IPR006327">
    <property type="entry name" value="PTS_IIC_fruc"/>
</dbReference>
<dbReference type="InterPro" id="IPR050864">
    <property type="entry name" value="Bacterial_PTS_Sugar_Transport"/>
</dbReference>
<evidence type="ECO:0000313" key="16">
    <source>
        <dbReference type="EMBL" id="WAL60716.1"/>
    </source>
</evidence>
<evidence type="ECO:0000256" key="3">
    <source>
        <dbReference type="ARBA" id="ARBA00022475"/>
    </source>
</evidence>
<dbReference type="GO" id="GO:0009401">
    <property type="term" value="P:phosphoenolpyruvate-dependent sugar phosphotransferase system"/>
    <property type="evidence" value="ECO:0007669"/>
    <property type="project" value="UniProtKB-KW"/>
</dbReference>
<dbReference type="GO" id="GO:0090563">
    <property type="term" value="F:protein-phosphocysteine-sugar phosphotransferase activity"/>
    <property type="evidence" value="ECO:0007669"/>
    <property type="project" value="TreeGrafter"/>
</dbReference>
<keyword evidence="6 16" id="KW-0808">Transferase</keyword>
<dbReference type="NCBIfam" id="TIGR00829">
    <property type="entry name" value="FRU"/>
    <property type="match status" value="2"/>
</dbReference>
<dbReference type="GO" id="GO:0005886">
    <property type="term" value="C:plasma membrane"/>
    <property type="evidence" value="ECO:0007669"/>
    <property type="project" value="UniProtKB-SubCell"/>
</dbReference>
<feature type="domain" description="PTS EIIB type-2" evidence="14">
    <location>
        <begin position="145"/>
        <end position="240"/>
    </location>
</feature>
<evidence type="ECO:0000313" key="17">
    <source>
        <dbReference type="Proteomes" id="UP001163152"/>
    </source>
</evidence>
<proteinExistence type="predicted"/>
<evidence type="ECO:0000256" key="4">
    <source>
        <dbReference type="ARBA" id="ARBA00022553"/>
    </source>
</evidence>
<dbReference type="NCBIfam" id="TIGR01427">
    <property type="entry name" value="PTS_IIC_fructo"/>
    <property type="match status" value="1"/>
</dbReference>
<dbReference type="InterPro" id="IPR013014">
    <property type="entry name" value="PTS_EIIC_2"/>
</dbReference>
<evidence type="ECO:0000256" key="8">
    <source>
        <dbReference type="ARBA" id="ARBA00022692"/>
    </source>
</evidence>
<keyword evidence="9" id="KW-0418">Kinase</keyword>
<dbReference type="EC" id="2.7.1.202" evidence="16"/>
<feature type="transmembrane region" description="Helical" evidence="13">
    <location>
        <begin position="350"/>
        <end position="374"/>
    </location>
</feature>
<evidence type="ECO:0000256" key="7">
    <source>
        <dbReference type="ARBA" id="ARBA00022683"/>
    </source>
</evidence>